<sequence length="517" mass="58422">MEPRMWGVKGWCDVSHAICSPPFIHSSFHTLPYLHISMDSKLFKFHALSGSIARRVFFRALFLASAVSIVSLLRFLPTLDFGSLAPKTYVDCIDDLDSPSQNDVTLTPGSYLFQSRILNTFWGSFDSINCQKDFNLTCNIVTQLMGKRFLDCDAKALCIGEGSPLDVSAMQRLGFSTVTGLHNHPFFSPNRKQILYHPQYNDSSFDFVLSKDFYKVSLPALLVLEVERVLKPGGIGAMLVTSSSSNPHGLMKSATPVSSLLRSSSVVHVDYINDLSLVVFKKISENENLPSPFYNHALPQDCASVAFTKPLVELMEPLVEERLSLEYEKRIYYLPKFVDVSNRKRLVYIDIGVEKSLNANNVTDWFPPHYPVDQKAFSVYFVHYNSSVLLSYVKRPRVTFVYHPGLAGKVDMDPFLGEGTFDFLVWFKETVQHADFVVLKMNAGKFEMKFLSDIFESGAICFVDELFLSCSDSGDGESHSVNNTRERCMDIYKGLRSNGVYVHQWWDTQGPQVSYAQ</sequence>
<dbReference type="Pfam" id="PF25276">
    <property type="entry name" value="DUF7870"/>
    <property type="match status" value="1"/>
</dbReference>
<keyword evidence="4" id="KW-1185">Reference proteome</keyword>
<keyword evidence="1" id="KW-0472">Membrane</keyword>
<keyword evidence="1" id="KW-0812">Transmembrane</keyword>
<evidence type="ECO:0000256" key="1">
    <source>
        <dbReference type="SAM" id="Phobius"/>
    </source>
</evidence>
<reference evidence="3 4" key="1">
    <citation type="submission" date="2024-01" db="EMBL/GenBank/DDBJ databases">
        <title>The genomes of 5 underutilized Papilionoideae crops provide insights into root nodulation and disease resistanc.</title>
        <authorList>
            <person name="Jiang F."/>
        </authorList>
    </citation>
    <scope>NUCLEOTIDE SEQUENCE [LARGE SCALE GENOMIC DNA]</scope>
    <source>
        <strain evidence="3">LVBAO_FW01</strain>
        <tissue evidence="3">Leaves</tissue>
    </source>
</reference>
<evidence type="ECO:0000313" key="4">
    <source>
        <dbReference type="Proteomes" id="UP001367508"/>
    </source>
</evidence>
<proteinExistence type="predicted"/>
<evidence type="ECO:0000313" key="3">
    <source>
        <dbReference type="EMBL" id="KAK7345580.1"/>
    </source>
</evidence>
<evidence type="ECO:0000259" key="2">
    <source>
        <dbReference type="Pfam" id="PF25276"/>
    </source>
</evidence>
<name>A0AAN9M011_CANGL</name>
<protein>
    <recommendedName>
        <fullName evidence="2">DUF7870 domain-containing protein</fullName>
    </recommendedName>
</protein>
<keyword evidence="1" id="KW-1133">Transmembrane helix</keyword>
<dbReference type="PANTHER" id="PTHR47291">
    <property type="entry name" value="PEPTIDE UPSTREAM PROTEIN"/>
    <property type="match status" value="1"/>
</dbReference>
<dbReference type="EMBL" id="JAYMYQ010000003">
    <property type="protein sequence ID" value="KAK7345580.1"/>
    <property type="molecule type" value="Genomic_DNA"/>
</dbReference>
<organism evidence="3 4">
    <name type="scientific">Canavalia gladiata</name>
    <name type="common">Sword bean</name>
    <name type="synonym">Dolichos gladiatus</name>
    <dbReference type="NCBI Taxonomy" id="3824"/>
    <lineage>
        <taxon>Eukaryota</taxon>
        <taxon>Viridiplantae</taxon>
        <taxon>Streptophyta</taxon>
        <taxon>Embryophyta</taxon>
        <taxon>Tracheophyta</taxon>
        <taxon>Spermatophyta</taxon>
        <taxon>Magnoliopsida</taxon>
        <taxon>eudicotyledons</taxon>
        <taxon>Gunneridae</taxon>
        <taxon>Pentapetalae</taxon>
        <taxon>rosids</taxon>
        <taxon>fabids</taxon>
        <taxon>Fabales</taxon>
        <taxon>Fabaceae</taxon>
        <taxon>Papilionoideae</taxon>
        <taxon>50 kb inversion clade</taxon>
        <taxon>NPAAA clade</taxon>
        <taxon>indigoferoid/millettioid clade</taxon>
        <taxon>Phaseoleae</taxon>
        <taxon>Canavalia</taxon>
    </lineage>
</organism>
<dbReference type="Proteomes" id="UP001367508">
    <property type="component" value="Unassembled WGS sequence"/>
</dbReference>
<dbReference type="InterPro" id="IPR057192">
    <property type="entry name" value="DUF7870"/>
</dbReference>
<comment type="caution">
    <text evidence="3">The sequence shown here is derived from an EMBL/GenBank/DDBJ whole genome shotgun (WGS) entry which is preliminary data.</text>
</comment>
<accession>A0AAN9M011</accession>
<feature type="domain" description="DUF7870" evidence="2">
    <location>
        <begin position="315"/>
        <end position="506"/>
    </location>
</feature>
<dbReference type="AlphaFoldDB" id="A0AAN9M011"/>
<gene>
    <name evidence="3" type="ORF">VNO77_16185</name>
</gene>
<dbReference type="PANTHER" id="PTHR47291:SF4">
    <property type="entry name" value="UPSTREAM ORF PROTEIN, PUTATIVE-RELATED"/>
    <property type="match status" value="1"/>
</dbReference>
<feature type="transmembrane region" description="Helical" evidence="1">
    <location>
        <begin position="56"/>
        <end position="76"/>
    </location>
</feature>